<dbReference type="InterPro" id="IPR008927">
    <property type="entry name" value="6-PGluconate_DH-like_C_sf"/>
</dbReference>
<dbReference type="Proteomes" id="UP000665944">
    <property type="component" value="Unassembled WGS sequence"/>
</dbReference>
<evidence type="ECO:0000256" key="4">
    <source>
        <dbReference type="ARBA" id="ARBA00048640"/>
    </source>
</evidence>
<dbReference type="FunFam" id="1.10.1040.10:FF:000017">
    <property type="entry name" value="2-dehydropantoate 2-reductase"/>
    <property type="match status" value="1"/>
</dbReference>
<evidence type="ECO:0000256" key="5">
    <source>
        <dbReference type="RuleBase" id="RU362068"/>
    </source>
</evidence>
<dbReference type="RefSeq" id="WP_017174712.1">
    <property type="nucleotide sequence ID" value="NZ_CABMJU010000035.1"/>
</dbReference>
<dbReference type="InterPro" id="IPR013752">
    <property type="entry name" value="KPA_reductase"/>
</dbReference>
<dbReference type="Gene3D" id="3.40.50.720">
    <property type="entry name" value="NAD(P)-binding Rossmann-like Domain"/>
    <property type="match status" value="1"/>
</dbReference>
<evidence type="ECO:0000256" key="2">
    <source>
        <dbReference type="ARBA" id="ARBA00022857"/>
    </source>
</evidence>
<dbReference type="GO" id="GO:0004616">
    <property type="term" value="F:phosphogluconate dehydrogenase (decarboxylating) activity"/>
    <property type="evidence" value="ECO:0007669"/>
    <property type="project" value="UniProtKB-EC"/>
</dbReference>
<accession>A0A4Q9WNZ3</accession>
<dbReference type="InterPro" id="IPR036291">
    <property type="entry name" value="NAD(P)-bd_dom_sf"/>
</dbReference>
<dbReference type="SUPFAM" id="SSF48179">
    <property type="entry name" value="6-phosphogluconate dehydrogenase C-terminal domain-like"/>
    <property type="match status" value="1"/>
</dbReference>
<dbReference type="EMBL" id="JAGHKT020000021">
    <property type="protein sequence ID" value="MCM5673193.1"/>
    <property type="molecule type" value="Genomic_DNA"/>
</dbReference>
<comment type="catalytic activity">
    <reaction evidence="4">
        <text>6-phospho-D-gluconate + NADP(+) = D-ribulose 5-phosphate + CO2 + NADPH</text>
        <dbReference type="Rhea" id="RHEA:10116"/>
        <dbReference type="ChEBI" id="CHEBI:16526"/>
        <dbReference type="ChEBI" id="CHEBI:57783"/>
        <dbReference type="ChEBI" id="CHEBI:58121"/>
        <dbReference type="ChEBI" id="CHEBI:58349"/>
        <dbReference type="ChEBI" id="CHEBI:58759"/>
        <dbReference type="EC" id="1.1.1.44"/>
    </reaction>
</comment>
<dbReference type="GO" id="GO:0005737">
    <property type="term" value="C:cytoplasm"/>
    <property type="evidence" value="ECO:0007669"/>
    <property type="project" value="TreeGrafter"/>
</dbReference>
<keyword evidence="2 5" id="KW-0521">NADP</keyword>
<evidence type="ECO:0000256" key="3">
    <source>
        <dbReference type="ARBA" id="ARBA00023002"/>
    </source>
</evidence>
<comment type="caution">
    <text evidence="6">The sequence shown here is derived from an EMBL/GenBank/DDBJ whole genome shotgun (WGS) entry which is preliminary data.</text>
</comment>
<proteinExistence type="inferred from homology"/>
<dbReference type="AlphaFoldDB" id="A0A4Q9WNZ3"/>
<dbReference type="EC" id="1.1.1.169" evidence="5"/>
<dbReference type="GO" id="GO:0015940">
    <property type="term" value="P:pantothenate biosynthetic process"/>
    <property type="evidence" value="ECO:0007669"/>
    <property type="project" value="UniProtKB-KW"/>
</dbReference>
<comment type="similarity">
    <text evidence="1 5">Belongs to the ketopantoate reductase family.</text>
</comment>
<comment type="pathway">
    <text evidence="5">Cofactor biosynthesis; (R)-pantothenate biosynthesis; (R)-pantoate from 3-methyl-2-oxobutanoate: step 2/2.</text>
</comment>
<dbReference type="Pfam" id="PF02558">
    <property type="entry name" value="ApbA"/>
    <property type="match status" value="1"/>
</dbReference>
<dbReference type="PANTHER" id="PTHR21708">
    <property type="entry name" value="PROBABLE 2-DEHYDROPANTOATE 2-REDUCTASE"/>
    <property type="match status" value="1"/>
</dbReference>
<dbReference type="SUPFAM" id="SSF51735">
    <property type="entry name" value="NAD(P)-binding Rossmann-fold domains"/>
    <property type="match status" value="1"/>
</dbReference>
<evidence type="ECO:0000313" key="6">
    <source>
        <dbReference type="EMBL" id="MCM5673193.1"/>
    </source>
</evidence>
<comment type="function">
    <text evidence="5">Catalyzes the NADPH-dependent reduction of ketopantoate into pantoic acid.</text>
</comment>
<dbReference type="InterPro" id="IPR051402">
    <property type="entry name" value="KPR-Related"/>
</dbReference>
<dbReference type="GO" id="GO:0008677">
    <property type="term" value="F:2-dehydropantoate 2-reductase activity"/>
    <property type="evidence" value="ECO:0007669"/>
    <property type="project" value="UniProtKB-EC"/>
</dbReference>
<sequence length="315" mass="35286">MANKIAIAGAGAMGSRIGTYLKQSGQDVTLIDYWKDHVHRINEKGVEVQTEHDTYTVEMHATFPEEVNQTYDIIVLLTKSMQSEQMMQILKEQGAISEDTAILCMMNGLGHDERLSQFVPKSQIFLAVTMWTAGLRGPGQLLLEGEGSIDFQRADGKKDPRTQEIADILNQAHLNATISNDVFKAIWSKATLNSVLNPLCTILDKTIGELGAYDHSRAMIRPIIEEIVDVAHAKNVDIHINDLISKIEAAYPDHAQGLHYPSMHQDYNHGRLTEIDYLNGQIVDYGKSLGIETPNNELITHLIHQLEMKLNINEY</sequence>
<keyword evidence="7" id="KW-1185">Reference proteome</keyword>
<dbReference type="Pfam" id="PF08546">
    <property type="entry name" value="ApbA_C"/>
    <property type="match status" value="1"/>
</dbReference>
<keyword evidence="3 5" id="KW-0560">Oxidoreductase</keyword>
<dbReference type="NCBIfam" id="TIGR00745">
    <property type="entry name" value="apbA_panE"/>
    <property type="match status" value="1"/>
</dbReference>
<dbReference type="Gene3D" id="1.10.1040.10">
    <property type="entry name" value="N-(1-d-carboxylethyl)-l-norvaline Dehydrogenase, domain 2"/>
    <property type="match status" value="1"/>
</dbReference>
<gene>
    <name evidence="6" type="ORF">J7T32_010630</name>
</gene>
<evidence type="ECO:0000256" key="1">
    <source>
        <dbReference type="ARBA" id="ARBA00007870"/>
    </source>
</evidence>
<comment type="catalytic activity">
    <reaction evidence="5">
        <text>(R)-pantoate + NADP(+) = 2-dehydropantoate + NADPH + H(+)</text>
        <dbReference type="Rhea" id="RHEA:16233"/>
        <dbReference type="ChEBI" id="CHEBI:11561"/>
        <dbReference type="ChEBI" id="CHEBI:15378"/>
        <dbReference type="ChEBI" id="CHEBI:15980"/>
        <dbReference type="ChEBI" id="CHEBI:57783"/>
        <dbReference type="ChEBI" id="CHEBI:58349"/>
        <dbReference type="EC" id="1.1.1.169"/>
    </reaction>
</comment>
<protein>
    <recommendedName>
        <fullName evidence="5">2-dehydropantoate 2-reductase</fullName>
        <ecNumber evidence="5">1.1.1.169</ecNumber>
    </recommendedName>
    <alternativeName>
        <fullName evidence="5">Ketopantoate reductase</fullName>
    </alternativeName>
</protein>
<dbReference type="InterPro" id="IPR003710">
    <property type="entry name" value="ApbA"/>
</dbReference>
<reference evidence="6 7" key="1">
    <citation type="submission" date="2022-06" db="EMBL/GenBank/DDBJ databases">
        <title>Staphylococcus hominis ShoR14 genome sequence.</title>
        <authorList>
            <person name="Yeo C.C."/>
            <person name="Chew C.H."/>
            <person name="Che Hamzah A.M."/>
            <person name="Al-Trad E.I."/>
        </authorList>
    </citation>
    <scope>NUCLEOTIDE SEQUENCE [LARGE SCALE GENOMIC DNA]</scope>
    <source>
        <strain evidence="6 7">ShoR14</strain>
    </source>
</reference>
<organism evidence="6 7">
    <name type="scientific">Staphylococcus hominis</name>
    <dbReference type="NCBI Taxonomy" id="1290"/>
    <lineage>
        <taxon>Bacteria</taxon>
        <taxon>Bacillati</taxon>
        <taxon>Bacillota</taxon>
        <taxon>Bacilli</taxon>
        <taxon>Bacillales</taxon>
        <taxon>Staphylococcaceae</taxon>
        <taxon>Staphylococcus</taxon>
    </lineage>
</organism>
<evidence type="ECO:0000313" key="7">
    <source>
        <dbReference type="Proteomes" id="UP000665944"/>
    </source>
</evidence>
<dbReference type="PANTHER" id="PTHR21708:SF26">
    <property type="entry name" value="2-DEHYDROPANTOATE 2-REDUCTASE"/>
    <property type="match status" value="1"/>
</dbReference>
<keyword evidence="5" id="KW-0566">Pantothenate biosynthesis</keyword>
<name>A0A4Q9WNZ3_STAHO</name>
<dbReference type="InterPro" id="IPR013332">
    <property type="entry name" value="KPR_N"/>
</dbReference>
<dbReference type="InterPro" id="IPR013328">
    <property type="entry name" value="6PGD_dom2"/>
</dbReference>